<evidence type="ECO:0000313" key="2">
    <source>
        <dbReference type="Proteomes" id="UP000091857"/>
    </source>
</evidence>
<dbReference type="EMBL" id="CM004402">
    <property type="protein sequence ID" value="KAG8636181.1"/>
    <property type="molecule type" value="Genomic_DNA"/>
</dbReference>
<organism evidence="1 2">
    <name type="scientific">Manihot esculenta</name>
    <name type="common">Cassava</name>
    <name type="synonym">Jatropha manihot</name>
    <dbReference type="NCBI Taxonomy" id="3983"/>
    <lineage>
        <taxon>Eukaryota</taxon>
        <taxon>Viridiplantae</taxon>
        <taxon>Streptophyta</taxon>
        <taxon>Embryophyta</taxon>
        <taxon>Tracheophyta</taxon>
        <taxon>Spermatophyta</taxon>
        <taxon>Magnoliopsida</taxon>
        <taxon>eudicotyledons</taxon>
        <taxon>Gunneridae</taxon>
        <taxon>Pentapetalae</taxon>
        <taxon>rosids</taxon>
        <taxon>fabids</taxon>
        <taxon>Malpighiales</taxon>
        <taxon>Euphorbiaceae</taxon>
        <taxon>Crotonoideae</taxon>
        <taxon>Manihoteae</taxon>
        <taxon>Manihot</taxon>
    </lineage>
</organism>
<comment type="caution">
    <text evidence="1">The sequence shown here is derived from an EMBL/GenBank/DDBJ whole genome shotgun (WGS) entry which is preliminary data.</text>
</comment>
<accession>A0ACB7G829</accession>
<keyword evidence="2" id="KW-1185">Reference proteome</keyword>
<dbReference type="Proteomes" id="UP000091857">
    <property type="component" value="Chromosome 16"/>
</dbReference>
<reference evidence="2" key="1">
    <citation type="journal article" date="2016" name="Nat. Biotechnol.">
        <title>Sequencing wild and cultivated cassava and related species reveals extensive interspecific hybridization and genetic diversity.</title>
        <authorList>
            <person name="Bredeson J.V."/>
            <person name="Lyons J.B."/>
            <person name="Prochnik S.E."/>
            <person name="Wu G.A."/>
            <person name="Ha C.M."/>
            <person name="Edsinger-Gonzales E."/>
            <person name="Grimwood J."/>
            <person name="Schmutz J."/>
            <person name="Rabbi I.Y."/>
            <person name="Egesi C."/>
            <person name="Nauluvula P."/>
            <person name="Lebot V."/>
            <person name="Ndunguru J."/>
            <person name="Mkamilo G."/>
            <person name="Bart R.S."/>
            <person name="Setter T.L."/>
            <person name="Gleadow R.M."/>
            <person name="Kulakow P."/>
            <person name="Ferguson M.E."/>
            <person name="Rounsley S."/>
            <person name="Rokhsar D.S."/>
        </authorList>
    </citation>
    <scope>NUCLEOTIDE SEQUENCE [LARGE SCALE GENOMIC DNA]</scope>
    <source>
        <strain evidence="2">cv. AM560-2</strain>
    </source>
</reference>
<protein>
    <submittedName>
        <fullName evidence="1">Uncharacterized protein</fullName>
    </submittedName>
</protein>
<sequence length="646" mass="72456">MIGSSLTLLIASVSPSPFISFNRLSHFHSSPFSTSDLLKVTSRRLALAVKTQSISTMANTSEENGGNLKKQLAKLFEASLRETVPSEPDVEPLVAACTAKFGDYQCNNAMSLWSKIKGKNTDFKGPPAVGQAIMRNLPPSEMIESCSVAGPGFVNIVLSKTWLAEKIQKMLIDGIDTWAPKISVRRAVVDFSSPNIAKEMHVGHLRSTIIGDTLARMLEFSNIDVLRRNHVGDWGTQFGMLIEFLFEKFPNFEDINERDIGDLQTFYKASKQRFDADCDFKERAQKAVVRLQGGEPKYREAWAQLCDISRKEFDKVYQRLGVHLEEKGESFYSPFIPGVIEALTNQGLVQESEGARVIFIEGINIPLIVVKSDGGYNYASTDLAALWYRLNEEKAEWIIYVTDVGQQQHFDMVFKAAKRAGWLPADDRIFPKASHVGFGLVLGDDGKRFRTRATEVVRLVDLLDEAKARSKAALVERGKAEEWTEEELEQTAEAIGYGAVKYADLKNNRLTNYTFNYDQMLNDKGNTAVYLLYAHARICSIIRKSGKDIEELKKTGVLVLAHPDERALGLHLLQFAETVEEACTNLLPNVLCEYLYNLSEYFTKFYSNCQVVGSAEETSRLLLCEATAVVMRKCFFLLGIVPVYKI</sequence>
<proteinExistence type="predicted"/>
<evidence type="ECO:0000313" key="1">
    <source>
        <dbReference type="EMBL" id="KAG8636181.1"/>
    </source>
</evidence>
<gene>
    <name evidence="1" type="ORF">MANES_16G107800v8</name>
</gene>
<name>A0ACB7G829_MANES</name>